<evidence type="ECO:0000313" key="1">
    <source>
        <dbReference type="EMBL" id="KYN87880.1"/>
    </source>
</evidence>
<dbReference type="EMBL" id="LOBR01000039">
    <property type="protein sequence ID" value="KYN87880.1"/>
    <property type="molecule type" value="Genomic_DNA"/>
</dbReference>
<proteinExistence type="predicted"/>
<protein>
    <submittedName>
        <fullName evidence="1">Uncharacterized protein</fullName>
    </submittedName>
</protein>
<comment type="caution">
    <text evidence="1">The sequence shown here is derived from an EMBL/GenBank/DDBJ whole genome shotgun (WGS) entry which is preliminary data.</text>
</comment>
<dbReference type="AlphaFoldDB" id="A0A151KWY1"/>
<dbReference type="Proteomes" id="UP000075346">
    <property type="component" value="Unassembled WGS sequence"/>
</dbReference>
<gene>
    <name evidence="1" type="ORF">ATY37_15455</name>
</gene>
<reference evidence="2" key="1">
    <citation type="submission" date="2015-12" db="EMBL/GenBank/DDBJ databases">
        <authorList>
            <person name="Shamseldin A."/>
            <person name="Moawad H."/>
            <person name="Abd El-Rahim W.M."/>
            <person name="Sadowsky M.J."/>
        </authorList>
    </citation>
    <scope>NUCLEOTIDE SEQUENCE [LARGE SCALE GENOMIC DNA]</scope>
    <source>
        <strain evidence="2">2538-88</strain>
    </source>
</reference>
<sequence length="66" mass="7683">MIFVYFKIDQWTKNILGKYQDKTEKKIDVDKSETPEVVSLWGLEFLDCPVGKAVDLIYAKGWKLSI</sequence>
<organism evidence="1 2">
    <name type="scientific">Vibrio cidicii</name>
    <dbReference type="NCBI Taxonomy" id="1763883"/>
    <lineage>
        <taxon>Bacteria</taxon>
        <taxon>Pseudomonadati</taxon>
        <taxon>Pseudomonadota</taxon>
        <taxon>Gammaproteobacteria</taxon>
        <taxon>Vibrionales</taxon>
        <taxon>Vibrionaceae</taxon>
        <taxon>Vibrio</taxon>
    </lineage>
</organism>
<evidence type="ECO:0000313" key="2">
    <source>
        <dbReference type="Proteomes" id="UP000075346"/>
    </source>
</evidence>
<accession>A0A151KWY1</accession>
<name>A0A151KWY1_9VIBR</name>